<accession>A0A5C4J6X2</accession>
<feature type="compositionally biased region" description="Basic and acidic residues" evidence="1">
    <location>
        <begin position="50"/>
        <end position="65"/>
    </location>
</feature>
<evidence type="ECO:0000313" key="3">
    <source>
        <dbReference type="Proteomes" id="UP000309174"/>
    </source>
</evidence>
<comment type="caution">
    <text evidence="2">The sequence shown here is derived from an EMBL/GenBank/DDBJ whole genome shotgun (WGS) entry which is preliminary data.</text>
</comment>
<keyword evidence="3" id="KW-1185">Reference proteome</keyword>
<protein>
    <submittedName>
        <fullName evidence="2">Uncharacterized protein</fullName>
    </submittedName>
</protein>
<dbReference type="Gene3D" id="3.40.50.10540">
    <property type="entry name" value="Crotonobetainyl-coa:carnitine coa-transferase, domain 1"/>
    <property type="match status" value="1"/>
</dbReference>
<feature type="compositionally biased region" description="Gly residues" evidence="1">
    <location>
        <begin position="28"/>
        <end position="38"/>
    </location>
</feature>
<dbReference type="Proteomes" id="UP000309174">
    <property type="component" value="Unassembled WGS sequence"/>
</dbReference>
<dbReference type="AlphaFoldDB" id="A0A5C4J6X2"/>
<dbReference type="Pfam" id="PF02515">
    <property type="entry name" value="CoA_transf_3"/>
    <property type="match status" value="1"/>
</dbReference>
<sequence>MVSEPAAVRHPPSPAAGGSAGRVDEAPGEGGRGSGQGEVEGPPAADAAGDADRPARSRDEPHADLRPLSAPWQAMPEVLDDPQVTANGYVTDVEHPSGQDITLVRAPVRFDGRQPELRPAPEAAAHPKRCYWSSATTGRKSAG</sequence>
<name>A0A5C4J6X2_9ACTN</name>
<dbReference type="InterPro" id="IPR003673">
    <property type="entry name" value="CoA-Trfase_fam_III"/>
</dbReference>
<dbReference type="OrthoDB" id="9797653at2"/>
<evidence type="ECO:0000256" key="1">
    <source>
        <dbReference type="SAM" id="MobiDB-lite"/>
    </source>
</evidence>
<organism evidence="2 3">
    <name type="scientific">Actinomadura soli</name>
    <dbReference type="NCBI Taxonomy" id="2508997"/>
    <lineage>
        <taxon>Bacteria</taxon>
        <taxon>Bacillati</taxon>
        <taxon>Actinomycetota</taxon>
        <taxon>Actinomycetes</taxon>
        <taxon>Streptosporangiales</taxon>
        <taxon>Thermomonosporaceae</taxon>
        <taxon>Actinomadura</taxon>
    </lineage>
</organism>
<gene>
    <name evidence="2" type="ORF">ETD83_25075</name>
</gene>
<dbReference type="EMBL" id="VCKW01000142">
    <property type="protein sequence ID" value="TMQ93624.1"/>
    <property type="molecule type" value="Genomic_DNA"/>
</dbReference>
<feature type="region of interest" description="Disordered" evidence="1">
    <location>
        <begin position="1"/>
        <end position="143"/>
    </location>
</feature>
<dbReference type="GO" id="GO:0003824">
    <property type="term" value="F:catalytic activity"/>
    <property type="evidence" value="ECO:0007669"/>
    <property type="project" value="InterPro"/>
</dbReference>
<dbReference type="SUPFAM" id="SSF89796">
    <property type="entry name" value="CoA-transferase family III (CaiB/BaiF)"/>
    <property type="match status" value="1"/>
</dbReference>
<evidence type="ECO:0000313" key="2">
    <source>
        <dbReference type="EMBL" id="TMQ93624.1"/>
    </source>
</evidence>
<feature type="compositionally biased region" description="Polar residues" evidence="1">
    <location>
        <begin position="133"/>
        <end position="143"/>
    </location>
</feature>
<dbReference type="InterPro" id="IPR023606">
    <property type="entry name" value="CoA-Trfase_III_dom_1_sf"/>
</dbReference>
<feature type="compositionally biased region" description="Low complexity" evidence="1">
    <location>
        <begin position="39"/>
        <end position="48"/>
    </location>
</feature>
<reference evidence="2 3" key="1">
    <citation type="submission" date="2019-05" db="EMBL/GenBank/DDBJ databases">
        <title>Draft genome sequence of Actinomadura sp. 14C53.</title>
        <authorList>
            <person name="Saricaoglu S."/>
            <person name="Isik K."/>
        </authorList>
    </citation>
    <scope>NUCLEOTIDE SEQUENCE [LARGE SCALE GENOMIC DNA]</scope>
    <source>
        <strain evidence="2 3">14C53</strain>
    </source>
</reference>
<proteinExistence type="predicted"/>